<name>A0A7X2Z8J3_9BACL</name>
<dbReference type="InterPro" id="IPR029055">
    <property type="entry name" value="Ntn_hydrolases_N"/>
</dbReference>
<feature type="domain" description="Choloylglycine hydrolase/NAAA C-terminal" evidence="3">
    <location>
        <begin position="100"/>
        <end position="200"/>
    </location>
</feature>
<reference evidence="4 5" key="1">
    <citation type="submission" date="2019-11" db="EMBL/GenBank/DDBJ databases">
        <title>Draft genome sequences of five Paenibacillus species of dairy origin.</title>
        <authorList>
            <person name="Olajide A.M."/>
            <person name="Chen S."/>
            <person name="Lapointe G."/>
        </authorList>
    </citation>
    <scope>NUCLEOTIDE SEQUENCE [LARGE SCALE GENOMIC DNA]</scope>
    <source>
        <strain evidence="4 5">2CS3</strain>
    </source>
</reference>
<evidence type="ECO:0000256" key="2">
    <source>
        <dbReference type="ARBA" id="ARBA00022801"/>
    </source>
</evidence>
<evidence type="ECO:0000259" key="3">
    <source>
        <dbReference type="Pfam" id="PF02275"/>
    </source>
</evidence>
<dbReference type="GO" id="GO:0016787">
    <property type="term" value="F:hydrolase activity"/>
    <property type="evidence" value="ECO:0007669"/>
    <property type="project" value="UniProtKB-KW"/>
</dbReference>
<dbReference type="InterPro" id="IPR029132">
    <property type="entry name" value="CBAH/NAAA_C"/>
</dbReference>
<keyword evidence="2 4" id="KW-0378">Hydrolase</keyword>
<keyword evidence="5" id="KW-1185">Reference proteome</keyword>
<dbReference type="PANTHER" id="PTHR35527">
    <property type="entry name" value="CHOLOYLGLYCINE HYDROLASE"/>
    <property type="match status" value="1"/>
</dbReference>
<evidence type="ECO:0000313" key="5">
    <source>
        <dbReference type="Proteomes" id="UP000450917"/>
    </source>
</evidence>
<dbReference type="Pfam" id="PF02275">
    <property type="entry name" value="CBAH"/>
    <property type="match status" value="1"/>
</dbReference>
<evidence type="ECO:0000313" key="4">
    <source>
        <dbReference type="EMBL" id="MUG70319.1"/>
    </source>
</evidence>
<dbReference type="PANTHER" id="PTHR35527:SF2">
    <property type="entry name" value="HYDROLASE"/>
    <property type="match status" value="1"/>
</dbReference>
<dbReference type="InterPro" id="IPR052193">
    <property type="entry name" value="Peptidase_C59"/>
</dbReference>
<accession>A0A7X2Z8J3</accession>
<dbReference type="SUPFAM" id="SSF56235">
    <property type="entry name" value="N-terminal nucleophile aminohydrolases (Ntn hydrolases)"/>
    <property type="match status" value="1"/>
</dbReference>
<evidence type="ECO:0000256" key="1">
    <source>
        <dbReference type="ARBA" id="ARBA00006625"/>
    </source>
</evidence>
<dbReference type="Gene3D" id="3.60.60.10">
    <property type="entry name" value="Penicillin V Acylase, Chain A"/>
    <property type="match status" value="1"/>
</dbReference>
<dbReference type="EMBL" id="WNZX01000004">
    <property type="protein sequence ID" value="MUG70319.1"/>
    <property type="molecule type" value="Genomic_DNA"/>
</dbReference>
<comment type="similarity">
    <text evidence="1">Belongs to the peptidase C59 family.</text>
</comment>
<organism evidence="4 5">
    <name type="scientific">Paenibacillus validus</name>
    <dbReference type="NCBI Taxonomy" id="44253"/>
    <lineage>
        <taxon>Bacteria</taxon>
        <taxon>Bacillati</taxon>
        <taxon>Bacillota</taxon>
        <taxon>Bacilli</taxon>
        <taxon>Bacillales</taxon>
        <taxon>Paenibacillaceae</taxon>
        <taxon>Paenibacillus</taxon>
    </lineage>
</organism>
<sequence>MNCCKECQEAGKTERYTEVKSNWLWKKRRVNMSTAWHICKGETNFVGKNQDVIYDGVYMYTNQRGLAKTAFILPPDQPASWVSIYGNLTVSQIGKECPNGGMNEEGLVVEQTTLWQAAYPAPDERPAVSELQWIQYMLDTCATVGEVLEAASRVRIAQNQSHLHYMVCDKRGDRAIIEFLNGEMAVYKDASLPCPVMANSLYKETIRTRHEPAEQEEATGDYEANSMHRFRKADQWIANKFELPSISIEDAFEGLREMRRPDTVFSLVYDLNRMEIHFTTSRNPVCTTVRVTDFDYSASLPGHILNMQLVHDRGSRIAHFDRYSAAANKQAVSGFFKDPILTEVFGWSITEEMIDFIATYPDAFKKI</sequence>
<dbReference type="Proteomes" id="UP000450917">
    <property type="component" value="Unassembled WGS sequence"/>
</dbReference>
<protein>
    <submittedName>
        <fullName evidence="4">Linear amide C-N hydrolase</fullName>
    </submittedName>
</protein>
<gene>
    <name evidence="4" type="ORF">GNP93_06460</name>
</gene>
<dbReference type="AlphaFoldDB" id="A0A7X2Z8J3"/>
<proteinExistence type="inferred from homology"/>
<comment type="caution">
    <text evidence="4">The sequence shown here is derived from an EMBL/GenBank/DDBJ whole genome shotgun (WGS) entry which is preliminary data.</text>
</comment>